<keyword evidence="1" id="KW-0378">Hydrolase</keyword>
<dbReference type="InterPro" id="IPR022742">
    <property type="entry name" value="Hydrolase_4"/>
</dbReference>
<dbReference type="EMBL" id="LCFD01000002">
    <property type="protein sequence ID" value="KKS87344.1"/>
    <property type="molecule type" value="Genomic_DNA"/>
</dbReference>
<evidence type="ECO:0000313" key="4">
    <source>
        <dbReference type="Proteomes" id="UP000034050"/>
    </source>
</evidence>
<dbReference type="PANTHER" id="PTHR22946">
    <property type="entry name" value="DIENELACTONE HYDROLASE DOMAIN-CONTAINING PROTEIN-RELATED"/>
    <property type="match status" value="1"/>
</dbReference>
<dbReference type="AlphaFoldDB" id="A0A0G1CP64"/>
<keyword evidence="3" id="KW-0031">Aminopeptidase</keyword>
<dbReference type="InterPro" id="IPR029058">
    <property type="entry name" value="AB_hydrolase_fold"/>
</dbReference>
<keyword evidence="3" id="KW-0645">Protease</keyword>
<evidence type="ECO:0000256" key="1">
    <source>
        <dbReference type="ARBA" id="ARBA00022801"/>
    </source>
</evidence>
<dbReference type="PANTHER" id="PTHR22946:SF9">
    <property type="entry name" value="POLYKETIDE TRANSFERASE AF380"/>
    <property type="match status" value="1"/>
</dbReference>
<accession>A0A0G1CP64</accession>
<dbReference type="GO" id="GO:0052689">
    <property type="term" value="F:carboxylic ester hydrolase activity"/>
    <property type="evidence" value="ECO:0007669"/>
    <property type="project" value="UniProtKB-ARBA"/>
</dbReference>
<dbReference type="Proteomes" id="UP000034050">
    <property type="component" value="Unassembled WGS sequence"/>
</dbReference>
<reference evidence="3 4" key="1">
    <citation type="journal article" date="2015" name="Nature">
        <title>rRNA introns, odd ribosomes, and small enigmatic genomes across a large radiation of phyla.</title>
        <authorList>
            <person name="Brown C.T."/>
            <person name="Hug L.A."/>
            <person name="Thomas B.C."/>
            <person name="Sharon I."/>
            <person name="Castelle C.J."/>
            <person name="Singh A."/>
            <person name="Wilkins M.J."/>
            <person name="Williams K.H."/>
            <person name="Banfield J.F."/>
        </authorList>
    </citation>
    <scope>NUCLEOTIDE SEQUENCE [LARGE SCALE GENOMIC DNA]</scope>
</reference>
<organism evidence="3 4">
    <name type="scientific">Candidatus Gottesmanbacteria bacterium GW2011_GWB1_43_11</name>
    <dbReference type="NCBI Taxonomy" id="1618446"/>
    <lineage>
        <taxon>Bacteria</taxon>
        <taxon>Candidatus Gottesmaniibacteriota</taxon>
    </lineage>
</organism>
<dbReference type="GO" id="GO:0004177">
    <property type="term" value="F:aminopeptidase activity"/>
    <property type="evidence" value="ECO:0007669"/>
    <property type="project" value="UniProtKB-KW"/>
</dbReference>
<dbReference type="PATRIC" id="fig|1618446.3.peg.188"/>
<dbReference type="Gene3D" id="3.40.50.1820">
    <property type="entry name" value="alpha/beta hydrolase"/>
    <property type="match status" value="1"/>
</dbReference>
<comment type="caution">
    <text evidence="3">The sequence shown here is derived from an EMBL/GenBank/DDBJ whole genome shotgun (WGS) entry which is preliminary data.</text>
</comment>
<proteinExistence type="predicted"/>
<dbReference type="Pfam" id="PF12146">
    <property type="entry name" value="Hydrolase_4"/>
    <property type="match status" value="1"/>
</dbReference>
<evidence type="ECO:0000313" key="3">
    <source>
        <dbReference type="EMBL" id="KKS87344.1"/>
    </source>
</evidence>
<dbReference type="STRING" id="1618446.UV61_C0002G0065"/>
<name>A0A0G1CP64_9BACT</name>
<dbReference type="SUPFAM" id="SSF53474">
    <property type="entry name" value="alpha/beta-Hydrolases"/>
    <property type="match status" value="1"/>
</dbReference>
<protein>
    <submittedName>
        <fullName evidence="3">Dipeptidylaminopeptidase/acylaminoacyl-peptidase</fullName>
    </submittedName>
</protein>
<gene>
    <name evidence="3" type="ORF">UV61_C0002G0065</name>
</gene>
<evidence type="ECO:0000259" key="2">
    <source>
        <dbReference type="Pfam" id="PF12146"/>
    </source>
</evidence>
<sequence>MSKNRQKFILVIFVVGSVILVLSLIKRVQTKPISFNQSLIQLFPKPSSTPDPFIDLTIPYLRERKYQSALASLEKITQNSNYTSYLTSYTSDNLRVNGLLTIPLGQQPVTGWPAIVFVHGYIPPKQYATLEKYQDYVDFLARNGFVVFKIDLRGHGSSEGEASGAYYSSDYVIDTLNAQAALQSADFVNPNSVGLWGHSMAGNVVFRSLAARPQIPAVVVWAGAGYTYSDLREYRIGDASYQSPPTGSERARKRKILFDTYGEFDPENIFWLQVVPTNYLTDIKGAIQIHHATNDEVVNIEYSRNLKKILDATSIVHELYEYPSGGHNLTGSSFTQAMQRTVEFYRRHLK</sequence>
<dbReference type="InterPro" id="IPR050261">
    <property type="entry name" value="FrsA_esterase"/>
</dbReference>
<feature type="domain" description="Serine aminopeptidase S33" evidence="2">
    <location>
        <begin position="114"/>
        <end position="224"/>
    </location>
</feature>